<reference evidence="1 4" key="2">
    <citation type="submission" date="2020-01" db="EMBL/GenBank/DDBJ databases">
        <title>Genome sequence of Arachis hypogaea, cultivar Shitouqi.</title>
        <authorList>
            <person name="Zhuang W."/>
            <person name="Chen H."/>
            <person name="Varshney R."/>
            <person name="Wang D."/>
            <person name="Ming R."/>
        </authorList>
    </citation>
    <scope>NUCLEOTIDE SEQUENCE [LARGE SCALE GENOMIC DNA]</scope>
    <source>
        <tissue evidence="1">Young leaf</tissue>
    </source>
</reference>
<dbReference type="EMBL" id="CP031001">
    <property type="protein sequence ID" value="QHN77548.1"/>
    <property type="molecule type" value="Genomic_DNA"/>
</dbReference>
<evidence type="ECO:0000313" key="2">
    <source>
        <dbReference type="EMBL" id="RYQ90651.1"/>
    </source>
</evidence>
<evidence type="ECO:0000313" key="3">
    <source>
        <dbReference type="Proteomes" id="UP000289738"/>
    </source>
</evidence>
<evidence type="ECO:0000313" key="4">
    <source>
        <dbReference type="Proteomes" id="UP000464620"/>
    </source>
</evidence>
<dbReference type="InterPro" id="IPR012340">
    <property type="entry name" value="NA-bd_OB-fold"/>
</dbReference>
<dbReference type="EMBL" id="SDMP01000019">
    <property type="protein sequence ID" value="RYQ90651.1"/>
    <property type="molecule type" value="Genomic_DNA"/>
</dbReference>
<gene>
    <name evidence="2" type="ORF">Ahy_B09g096688</name>
    <name evidence="1" type="ORF">DS421_19g653690</name>
</gene>
<dbReference type="Gramene" id="arahy.Tifrunner.gnm2.ann2.Ah19g251700.1">
    <property type="protein sequence ID" value="arahy.Tifrunner.gnm2.ann2.Ah19g251700.1-CDS"/>
    <property type="gene ID" value="arahy.Tifrunner.gnm2.ann2.Ah19g251700"/>
</dbReference>
<evidence type="ECO:0000313" key="1">
    <source>
        <dbReference type="EMBL" id="QHN77548.1"/>
    </source>
</evidence>
<dbReference type="AlphaFoldDB" id="A0A444XLU7"/>
<protein>
    <submittedName>
        <fullName evidence="2">Uncharacterized protein</fullName>
    </submittedName>
</protein>
<reference evidence="2 3" key="1">
    <citation type="submission" date="2019-01" db="EMBL/GenBank/DDBJ databases">
        <title>Sequencing of cultivated peanut Arachis hypogaea provides insights into genome evolution and oil improvement.</title>
        <authorList>
            <person name="Chen X."/>
        </authorList>
    </citation>
    <scope>NUCLEOTIDE SEQUENCE [LARGE SCALE GENOMIC DNA]</scope>
    <source>
        <strain evidence="3">cv. Fuhuasheng</strain>
        <strain evidence="2">GDAAS-fuhuasheng2018</strain>
        <tissue evidence="2">Leaves</tissue>
    </source>
</reference>
<dbReference type="PANTHER" id="PTHR38542">
    <property type="entry name" value="OS04G0450500 PROTEIN"/>
    <property type="match status" value="1"/>
</dbReference>
<dbReference type="Proteomes" id="UP000464620">
    <property type="component" value="Chromosome B09"/>
</dbReference>
<dbReference type="Proteomes" id="UP000289738">
    <property type="component" value="Chromosome B09"/>
</dbReference>
<accession>A0A444XLU7</accession>
<name>A0A444XLU7_ARAHY</name>
<dbReference type="PANTHER" id="PTHR38542:SF2">
    <property type="entry name" value="REPLICATION FACTOR A C-TERMINAL DOMAIN-CONTAINING PROTEIN"/>
    <property type="match status" value="1"/>
</dbReference>
<dbReference type="OrthoDB" id="2446218at2759"/>
<sequence length="432" mass="48763">MASPFGWYGPLIDLREASSHIADFVQLLVFVHRSFPVHYKSSKSGDLIRTDIQVGDDTMPYFGVALWQNQMASKIAAGDLVLLQNMKIAKYGNVVEARTVQWSSLLCLVHPYESLISKGVEELMTGCRVGATAKDKLRSVVMWVQQYRSTICNIKLWSDQVLASPSKQLYLFKNWEVLEEKLPQNCSSLMEVSQQKTSCKVRVCASTAEIIPLVTPRSLGDTKKDNIFISERLCKTKDKSLVDDLLCIGCRLCGLPLNSEFEKNATSLICSKSSSRLHTVALIYRPFMLYVWDESDYMPVLVRNKAAEILFGNIKAEKVYLSYREQMLKDVAGPQNKFKDAAARLAGNMRISGEGHSTTNVSDASERLPLEEKHLPVKIFNIYDVWLIILKLLLRQGNNSPLKFEILVDPRLNVDNGRFEMIFASMPCFGPK</sequence>
<dbReference type="Gene3D" id="2.40.50.140">
    <property type="entry name" value="Nucleic acid-binding proteins"/>
    <property type="match status" value="1"/>
</dbReference>
<organism evidence="2 3">
    <name type="scientific">Arachis hypogaea</name>
    <name type="common">Peanut</name>
    <dbReference type="NCBI Taxonomy" id="3818"/>
    <lineage>
        <taxon>Eukaryota</taxon>
        <taxon>Viridiplantae</taxon>
        <taxon>Streptophyta</taxon>
        <taxon>Embryophyta</taxon>
        <taxon>Tracheophyta</taxon>
        <taxon>Spermatophyta</taxon>
        <taxon>Magnoliopsida</taxon>
        <taxon>eudicotyledons</taxon>
        <taxon>Gunneridae</taxon>
        <taxon>Pentapetalae</taxon>
        <taxon>rosids</taxon>
        <taxon>fabids</taxon>
        <taxon>Fabales</taxon>
        <taxon>Fabaceae</taxon>
        <taxon>Papilionoideae</taxon>
        <taxon>50 kb inversion clade</taxon>
        <taxon>dalbergioids sensu lato</taxon>
        <taxon>Dalbergieae</taxon>
        <taxon>Pterocarpus clade</taxon>
        <taxon>Arachis</taxon>
    </lineage>
</organism>
<keyword evidence="3" id="KW-1185">Reference proteome</keyword>
<proteinExistence type="predicted"/>